<proteinExistence type="predicted"/>
<dbReference type="Pfam" id="PF25772">
    <property type="entry name" value="HEAT_RRP12_N"/>
    <property type="match status" value="1"/>
</dbReference>
<evidence type="ECO:0000256" key="2">
    <source>
        <dbReference type="ARBA" id="ARBA00023242"/>
    </source>
</evidence>
<organism evidence="6 7">
    <name type="scientific">Trichinella pseudospiralis</name>
    <name type="common">Parasitic roundworm</name>
    <dbReference type="NCBI Taxonomy" id="6337"/>
    <lineage>
        <taxon>Eukaryota</taxon>
        <taxon>Metazoa</taxon>
        <taxon>Ecdysozoa</taxon>
        <taxon>Nematoda</taxon>
        <taxon>Enoplea</taxon>
        <taxon>Dorylaimia</taxon>
        <taxon>Trichinellida</taxon>
        <taxon>Trichinellidae</taxon>
        <taxon>Trichinella</taxon>
    </lineage>
</organism>
<dbReference type="InterPro" id="IPR052087">
    <property type="entry name" value="RRP12"/>
</dbReference>
<feature type="compositionally biased region" description="Basic residues" evidence="3">
    <location>
        <begin position="1174"/>
        <end position="1185"/>
    </location>
</feature>
<sequence length="1239" mass="142335">LYFFLLNMPKHIKRKLSAKQKWAKGHSCDSNPEYNKHRQQAKSGLFVAQNAFVRNKSEPAVDDMSVDSDDSCVSKFTAITQCTNMSILKASNEMRNDFEFRESVISTITAISKVIKDKGGNENAVEYFATLCVLLSETTDKNSIASVTFLLAKVMPQVPPCLLVSRFSDISKIFYNLLRKYSGTEEELLLRHTLICLAILLKVQPNSVWQYASTAEMLNTILPYCINCKHRLRRYACIAVLHVIMGKNENSSNVHPAVNLCAKFCMHHLECKGNDEQRIVEYIFCLLKRILPYMGDYYIRKQSELVLTHMADDEGSLCSLGFDLLKCMFNKKPSISAKLNAQLILALGDFRPSFLKADLFIIWLDTIVESILCLEDRDDKLASSFAEKLIVDAMPWLSSSSQRIVEKSAKIVQLLLKNCFVEKKDYPKSLFILFSRVFNDLVEAECTTIAFELCGCFFENFGSYVSKLDELKIFTHNLTDMYNNHEQLKQSPLIENLFSNMIKHVGVEEVMAHVRLKFDQTVTPGVPVDLSQVWMLKVLSFSVRRARMQYFLEYYFPMAIRLKLFACSCLSEQQRDESKAKLYEFLQKQIWNLFPSFCRNAVDLPVCMDKLCDVIGTSLSERPDLRLTVLKAIRNLLHTEASIGMELPNFCDRIAPLLCKLYCSSSSSSNSLAEDDSAEVTMKLALSATVKRCFTFASGELKFKLASFGLKRIGEDLQNGHLNVEKPMDLLVMLALHLNAAALEAVWQFLLANDQKLSEKCALKKKVYQLLEAVLKNTITNLQIEQAIIIVDNLPKEKLTLSVKARRYHCIMTIIDHLQSSETIILKEWLVQAFDDVHDGNAKLKRCVANLLFAVVEFLEKIRGTKHLALEEVMEILLNRLSLQDNSASTICGVVYGFRFLLFKYQMPAVLLDKMMQVMDKLIRSDQRPVVASCLQFYLGFLKTQPSYVCDQYFRTIVEALFKQNCVCARHFRFKTRDVLEELLGQYSFEEVAKFAPEEARKRLVAVRKLLAVRMRRKLSLKKNRSKIQIPAGRRSLKSARSSKPDTVRMLLFDPNQKANSDNMNQRSRKLLKKAASTVSVNLKEAADDEIADLLDLNLDKHLILKDKKMDKKFFEEDDFEIAEDGRIIIGKDSDDEKMLQNENEHQEYEEFDKEEEDDDEEDGESRQGEVVHHPIKRKVSKKKNQKMEKYKRKDIDIHKGTSSLEPYAYIPLDKRLLRRRKQRKSKSIFKGIVGKRQK</sequence>
<dbReference type="PANTHER" id="PTHR48287:SF1">
    <property type="entry name" value="ARM REPEAT SUPERFAMILY PROTEIN"/>
    <property type="match status" value="1"/>
</dbReference>
<evidence type="ECO:0000259" key="4">
    <source>
        <dbReference type="Pfam" id="PF08161"/>
    </source>
</evidence>
<accession>A0A0V0YBV1</accession>
<dbReference type="AlphaFoldDB" id="A0A0V0YBV1"/>
<feature type="compositionally biased region" description="Basic and acidic residues" evidence="3">
    <location>
        <begin position="1186"/>
        <end position="1195"/>
    </location>
</feature>
<feature type="domain" description="RRP12 HEAT" evidence="4">
    <location>
        <begin position="401"/>
        <end position="642"/>
    </location>
</feature>
<dbReference type="Proteomes" id="UP000054815">
    <property type="component" value="Unassembled WGS sequence"/>
</dbReference>
<dbReference type="GO" id="GO:0005634">
    <property type="term" value="C:nucleus"/>
    <property type="evidence" value="ECO:0007669"/>
    <property type="project" value="UniProtKB-SubCell"/>
</dbReference>
<evidence type="ECO:0000256" key="3">
    <source>
        <dbReference type="SAM" id="MobiDB-lite"/>
    </source>
</evidence>
<dbReference type="InterPro" id="IPR012978">
    <property type="entry name" value="HEAT_RRP12"/>
</dbReference>
<keyword evidence="2" id="KW-0539">Nucleus</keyword>
<dbReference type="InterPro" id="IPR016024">
    <property type="entry name" value="ARM-type_fold"/>
</dbReference>
<evidence type="ECO:0000259" key="5">
    <source>
        <dbReference type="Pfam" id="PF25772"/>
    </source>
</evidence>
<evidence type="ECO:0000313" key="7">
    <source>
        <dbReference type="Proteomes" id="UP000054815"/>
    </source>
</evidence>
<protein>
    <submittedName>
        <fullName evidence="6">RRP12-like protein</fullName>
    </submittedName>
</protein>
<feature type="compositionally biased region" description="Acidic residues" evidence="3">
    <location>
        <begin position="1150"/>
        <end position="1164"/>
    </location>
</feature>
<evidence type="ECO:0000256" key="1">
    <source>
        <dbReference type="ARBA" id="ARBA00004123"/>
    </source>
</evidence>
<comment type="caution">
    <text evidence="6">The sequence shown here is derived from an EMBL/GenBank/DDBJ whole genome shotgun (WGS) entry which is preliminary data.</text>
</comment>
<dbReference type="SUPFAM" id="SSF48371">
    <property type="entry name" value="ARM repeat"/>
    <property type="match status" value="2"/>
</dbReference>
<gene>
    <name evidence="6" type="primary">RRP12</name>
    <name evidence="6" type="ORF">T4E_7372</name>
</gene>
<feature type="region of interest" description="Disordered" evidence="3">
    <location>
        <begin position="1147"/>
        <end position="1195"/>
    </location>
</feature>
<dbReference type="InterPro" id="IPR057860">
    <property type="entry name" value="HEAT_RRP12_N"/>
</dbReference>
<dbReference type="STRING" id="6337.A0A0V0YBV1"/>
<reference evidence="6 7" key="1">
    <citation type="submission" date="2015-01" db="EMBL/GenBank/DDBJ databases">
        <title>Evolution of Trichinella species and genotypes.</title>
        <authorList>
            <person name="Korhonen P.K."/>
            <person name="Edoardo P."/>
            <person name="Giuseppe L.R."/>
            <person name="Gasser R.B."/>
        </authorList>
    </citation>
    <scope>NUCLEOTIDE SEQUENCE [LARGE SCALE GENOMIC DNA]</scope>
    <source>
        <strain evidence="6">ISS141</strain>
    </source>
</reference>
<dbReference type="Pfam" id="PF08161">
    <property type="entry name" value="RRP12_HEAT"/>
    <property type="match status" value="1"/>
</dbReference>
<dbReference type="EMBL" id="JYDU01000026">
    <property type="protein sequence ID" value="KRX97918.1"/>
    <property type="molecule type" value="Genomic_DNA"/>
</dbReference>
<evidence type="ECO:0000313" key="6">
    <source>
        <dbReference type="EMBL" id="KRX97918.1"/>
    </source>
</evidence>
<name>A0A0V0YBV1_TRIPS</name>
<feature type="domain" description="RRP12 N-terminal HEAT" evidence="5">
    <location>
        <begin position="104"/>
        <end position="301"/>
    </location>
</feature>
<dbReference type="PANTHER" id="PTHR48287">
    <property type="entry name" value="ARM REPEAT SUPERFAMILY PROTEIN"/>
    <property type="match status" value="1"/>
</dbReference>
<feature type="non-terminal residue" evidence="6">
    <location>
        <position position="1"/>
    </location>
</feature>
<comment type="subcellular location">
    <subcellularLocation>
        <location evidence="1">Nucleus</location>
    </subcellularLocation>
</comment>